<dbReference type="VEuPathDB" id="FungiDB:GLRG_01789"/>
<gene>
    <name evidence="1" type="ORF">GLRG_01789</name>
</gene>
<dbReference type="AlphaFoldDB" id="E3Q9B5"/>
<dbReference type="HOGENOM" id="CLU_2170876_0_0_1"/>
<evidence type="ECO:0000313" key="1">
    <source>
        <dbReference type="EMBL" id="EFQ27294.1"/>
    </source>
</evidence>
<keyword evidence="2" id="KW-1185">Reference proteome</keyword>
<dbReference type="RefSeq" id="XP_008091314.1">
    <property type="nucleotide sequence ID" value="XM_008093123.1"/>
</dbReference>
<dbReference type="EMBL" id="GG697337">
    <property type="protein sequence ID" value="EFQ27294.1"/>
    <property type="molecule type" value="Genomic_DNA"/>
</dbReference>
<dbReference type="GeneID" id="24407154"/>
<proteinExistence type="predicted"/>
<organism evidence="2">
    <name type="scientific">Colletotrichum graminicola (strain M1.001 / M2 / FGSC 10212)</name>
    <name type="common">Maize anthracnose fungus</name>
    <name type="synonym">Glomerella graminicola</name>
    <dbReference type="NCBI Taxonomy" id="645133"/>
    <lineage>
        <taxon>Eukaryota</taxon>
        <taxon>Fungi</taxon>
        <taxon>Dikarya</taxon>
        <taxon>Ascomycota</taxon>
        <taxon>Pezizomycotina</taxon>
        <taxon>Sordariomycetes</taxon>
        <taxon>Hypocreomycetidae</taxon>
        <taxon>Glomerellales</taxon>
        <taxon>Glomerellaceae</taxon>
        <taxon>Colletotrichum</taxon>
        <taxon>Colletotrichum graminicola species complex</taxon>
    </lineage>
</organism>
<evidence type="ECO:0000313" key="2">
    <source>
        <dbReference type="Proteomes" id="UP000008782"/>
    </source>
</evidence>
<name>E3Q9B5_COLGM</name>
<accession>E3Q9B5</accession>
<sequence>MPCPFRALANPHARLKGVTGVDDILESGAVRLEAAGIAAAQRLQQTMCDYDPGAELLGNRSLEAGTLAQGLVRVGGGGGEVVITAEPVQERRRRGRLSVVHEELPAREPL</sequence>
<protein>
    <submittedName>
        <fullName evidence="1">Uncharacterized protein</fullName>
    </submittedName>
</protein>
<reference evidence="2" key="1">
    <citation type="journal article" date="2012" name="Nat. Genet.">
        <title>Lifestyle transitions in plant pathogenic Colletotrichum fungi deciphered by genome and transcriptome analyses.</title>
        <authorList>
            <person name="O'Connell R.J."/>
            <person name="Thon M.R."/>
            <person name="Hacquard S."/>
            <person name="Amyotte S.G."/>
            <person name="Kleemann J."/>
            <person name="Torres M.F."/>
            <person name="Damm U."/>
            <person name="Buiate E.A."/>
            <person name="Epstein L."/>
            <person name="Alkan N."/>
            <person name="Altmueller J."/>
            <person name="Alvarado-Balderrama L."/>
            <person name="Bauser C.A."/>
            <person name="Becker C."/>
            <person name="Birren B.W."/>
            <person name="Chen Z."/>
            <person name="Choi J."/>
            <person name="Crouch J.A."/>
            <person name="Duvick J.P."/>
            <person name="Farman M.A."/>
            <person name="Gan P."/>
            <person name="Heiman D."/>
            <person name="Henrissat B."/>
            <person name="Howard R.J."/>
            <person name="Kabbage M."/>
            <person name="Koch C."/>
            <person name="Kracher B."/>
            <person name="Kubo Y."/>
            <person name="Law A.D."/>
            <person name="Lebrun M.-H."/>
            <person name="Lee Y.-H."/>
            <person name="Miyara I."/>
            <person name="Moore N."/>
            <person name="Neumann U."/>
            <person name="Nordstroem K."/>
            <person name="Panaccione D.G."/>
            <person name="Panstruga R."/>
            <person name="Place M."/>
            <person name="Proctor R.H."/>
            <person name="Prusky D."/>
            <person name="Rech G."/>
            <person name="Reinhardt R."/>
            <person name="Rollins J.A."/>
            <person name="Rounsley S."/>
            <person name="Schardl C.L."/>
            <person name="Schwartz D.C."/>
            <person name="Shenoy N."/>
            <person name="Shirasu K."/>
            <person name="Sikhakolli U.R."/>
            <person name="Stueber K."/>
            <person name="Sukno S.A."/>
            <person name="Sweigard J.A."/>
            <person name="Takano Y."/>
            <person name="Takahara H."/>
            <person name="Trail F."/>
            <person name="van der Does H.C."/>
            <person name="Voll L.M."/>
            <person name="Will I."/>
            <person name="Young S."/>
            <person name="Zeng Q."/>
            <person name="Zhang J."/>
            <person name="Zhou S."/>
            <person name="Dickman M.B."/>
            <person name="Schulze-Lefert P."/>
            <person name="Ver Loren van Themaat E."/>
            <person name="Ma L.-J."/>
            <person name="Vaillancourt L.J."/>
        </authorList>
    </citation>
    <scope>NUCLEOTIDE SEQUENCE [LARGE SCALE GENOMIC DNA]</scope>
    <source>
        <strain evidence="2">M1.001 / M2 / FGSC 10212</strain>
    </source>
</reference>
<dbReference type="Proteomes" id="UP000008782">
    <property type="component" value="Unassembled WGS sequence"/>
</dbReference>